<feature type="non-terminal residue" evidence="1">
    <location>
        <position position="1"/>
    </location>
</feature>
<evidence type="ECO:0000313" key="3">
    <source>
        <dbReference type="Proteomes" id="UP000677228"/>
    </source>
</evidence>
<name>A0A8S2G828_9BILA</name>
<dbReference type="EMBL" id="CAJNOK010063835">
    <property type="protein sequence ID" value="CAF1645038.1"/>
    <property type="molecule type" value="Genomic_DNA"/>
</dbReference>
<comment type="caution">
    <text evidence="1">The sequence shown here is derived from an EMBL/GenBank/DDBJ whole genome shotgun (WGS) entry which is preliminary data.</text>
</comment>
<reference evidence="1" key="1">
    <citation type="submission" date="2021-02" db="EMBL/GenBank/DDBJ databases">
        <authorList>
            <person name="Nowell W R."/>
        </authorList>
    </citation>
    <scope>NUCLEOTIDE SEQUENCE</scope>
</reference>
<dbReference type="AlphaFoldDB" id="A0A8S2G828"/>
<proteinExistence type="predicted"/>
<evidence type="ECO:0000313" key="1">
    <source>
        <dbReference type="EMBL" id="CAF1645038.1"/>
    </source>
</evidence>
<feature type="non-terminal residue" evidence="1">
    <location>
        <position position="40"/>
    </location>
</feature>
<organism evidence="1 3">
    <name type="scientific">Didymodactylos carnosus</name>
    <dbReference type="NCBI Taxonomy" id="1234261"/>
    <lineage>
        <taxon>Eukaryota</taxon>
        <taxon>Metazoa</taxon>
        <taxon>Spiralia</taxon>
        <taxon>Gnathifera</taxon>
        <taxon>Rotifera</taxon>
        <taxon>Eurotatoria</taxon>
        <taxon>Bdelloidea</taxon>
        <taxon>Philodinida</taxon>
        <taxon>Philodinidae</taxon>
        <taxon>Didymodactylos</taxon>
    </lineage>
</organism>
<dbReference type="EMBL" id="CAJOBA010091270">
    <property type="protein sequence ID" value="CAF4485599.1"/>
    <property type="molecule type" value="Genomic_DNA"/>
</dbReference>
<dbReference type="Proteomes" id="UP000682733">
    <property type="component" value="Unassembled WGS sequence"/>
</dbReference>
<protein>
    <submittedName>
        <fullName evidence="1">Uncharacterized protein</fullName>
    </submittedName>
</protein>
<sequence length="40" mass="4688">EMAKDDNNIELVNKIEKDIREIEERASELDKKRSESISVI</sequence>
<dbReference type="Proteomes" id="UP000677228">
    <property type="component" value="Unassembled WGS sequence"/>
</dbReference>
<accession>A0A8S2G828</accession>
<evidence type="ECO:0000313" key="2">
    <source>
        <dbReference type="EMBL" id="CAF4485599.1"/>
    </source>
</evidence>
<gene>
    <name evidence="1" type="ORF">OVA965_LOCUS44499</name>
    <name evidence="2" type="ORF">TMI583_LOCUS47337</name>
</gene>